<sequence>MKVAIIGAGVMGLSTAYYLSKLGAEVTVFEQKYLLYGASGRNSGGITPMIDKKELIPFALKSLELYDKLPAEVDFNFLFRKDGYVKVAASDADAEKLKKDVRIQNELGVKSKIVEPSEVKELVPDFNPDSIVLASYCSESGVIFPWPVIWGLARGCRENGVEIKDQTAVDEIVIEGGVRGVRAGGEFHKADVVVNAAGAWSNKVSEKAGVKLENKILKEEICVTESIKPYLDPYIYDITYGVYLSQSARGEIVGGITGREVQEISTDSTLEFAARYAKRATQLIPMLKGLAMLRQWAGVYDEGKDGLPVVGFTEVDGFVQANGLGKHTGMIVAPALGRELARLIVKGDNPNLKEFSPRRF</sequence>
<name>A0A0A7GCC7_GEOAI</name>
<dbReference type="Gene3D" id="3.30.9.10">
    <property type="entry name" value="D-Amino Acid Oxidase, subunit A, domain 2"/>
    <property type="match status" value="1"/>
</dbReference>
<evidence type="ECO:0000259" key="2">
    <source>
        <dbReference type="Pfam" id="PF01266"/>
    </source>
</evidence>
<dbReference type="Proteomes" id="UP000030624">
    <property type="component" value="Chromosome"/>
</dbReference>
<evidence type="ECO:0000313" key="4">
    <source>
        <dbReference type="Proteomes" id="UP000030624"/>
    </source>
</evidence>
<dbReference type="PRINTS" id="PR00411">
    <property type="entry name" value="PNDRDTASEI"/>
</dbReference>
<accession>A0A0A7GCC7</accession>
<evidence type="ECO:0000256" key="1">
    <source>
        <dbReference type="ARBA" id="ARBA00023002"/>
    </source>
</evidence>
<dbReference type="AlphaFoldDB" id="A0A0A7GCC7"/>
<dbReference type="EMBL" id="CP009552">
    <property type="protein sequence ID" value="AIY89669.1"/>
    <property type="molecule type" value="Genomic_DNA"/>
</dbReference>
<dbReference type="eggNOG" id="arCOG00755">
    <property type="taxonomic scope" value="Archaea"/>
</dbReference>
<dbReference type="Gene3D" id="3.50.50.60">
    <property type="entry name" value="FAD/NAD(P)-binding domain"/>
    <property type="match status" value="1"/>
</dbReference>
<dbReference type="RefSeq" id="WP_048091080.1">
    <property type="nucleotide sequence ID" value="NZ_CP009552.1"/>
</dbReference>
<evidence type="ECO:0000313" key="3">
    <source>
        <dbReference type="EMBL" id="AIY89669.1"/>
    </source>
</evidence>
<organism evidence="3 4">
    <name type="scientific">Geoglobus acetivorans</name>
    <dbReference type="NCBI Taxonomy" id="565033"/>
    <lineage>
        <taxon>Archaea</taxon>
        <taxon>Methanobacteriati</taxon>
        <taxon>Methanobacteriota</taxon>
        <taxon>Archaeoglobi</taxon>
        <taxon>Archaeoglobales</taxon>
        <taxon>Archaeoglobaceae</taxon>
        <taxon>Geoglobus</taxon>
    </lineage>
</organism>
<gene>
    <name evidence="3" type="ORF">GACE_0617</name>
</gene>
<dbReference type="GO" id="GO:0005737">
    <property type="term" value="C:cytoplasm"/>
    <property type="evidence" value="ECO:0007669"/>
    <property type="project" value="TreeGrafter"/>
</dbReference>
<dbReference type="InterPro" id="IPR036188">
    <property type="entry name" value="FAD/NAD-bd_sf"/>
</dbReference>
<dbReference type="KEGG" id="gac:GACE_0617"/>
<dbReference type="GO" id="GO:0016491">
    <property type="term" value="F:oxidoreductase activity"/>
    <property type="evidence" value="ECO:0007669"/>
    <property type="project" value="UniProtKB-KW"/>
</dbReference>
<proteinExistence type="predicted"/>
<feature type="domain" description="FAD dependent oxidoreductase" evidence="2">
    <location>
        <begin position="2"/>
        <end position="343"/>
    </location>
</feature>
<keyword evidence="1" id="KW-0560">Oxidoreductase</keyword>
<protein>
    <submittedName>
        <fullName evidence="3">Sarcosine oxidase beta subunit</fullName>
    </submittedName>
</protein>
<dbReference type="HOGENOM" id="CLU_007884_4_1_2"/>
<dbReference type="STRING" id="565033.GACE_0617"/>
<dbReference type="PANTHER" id="PTHR13847">
    <property type="entry name" value="SARCOSINE DEHYDROGENASE-RELATED"/>
    <property type="match status" value="1"/>
</dbReference>
<dbReference type="Pfam" id="PF01266">
    <property type="entry name" value="DAO"/>
    <property type="match status" value="1"/>
</dbReference>
<dbReference type="PANTHER" id="PTHR13847:SF287">
    <property type="entry name" value="FAD-DEPENDENT OXIDOREDUCTASE DOMAIN-CONTAINING PROTEIN 1"/>
    <property type="match status" value="1"/>
</dbReference>
<dbReference type="InterPro" id="IPR006076">
    <property type="entry name" value="FAD-dep_OxRdtase"/>
</dbReference>
<dbReference type="GeneID" id="24797216"/>
<reference evidence="3 4" key="1">
    <citation type="journal article" date="2015" name="Appl. Environ. Microbiol.">
        <title>The Geoglobus acetivorans genome: Fe(III) reduction, acetate utilization, autotrophic growth, and degradation of aromatic compounds in a hyperthermophilic archaeon.</title>
        <authorList>
            <person name="Mardanov A.V."/>
            <person name="Slododkina G.B."/>
            <person name="Slobodkin A.I."/>
            <person name="Beletsky A.V."/>
            <person name="Gavrilov S.N."/>
            <person name="Kublanov I.V."/>
            <person name="Bonch-Osmolovskaya E.A."/>
            <person name="Skryabin K.G."/>
            <person name="Ravin N.V."/>
        </authorList>
    </citation>
    <scope>NUCLEOTIDE SEQUENCE [LARGE SCALE GENOMIC DNA]</scope>
    <source>
        <strain evidence="3 4">SBH6</strain>
    </source>
</reference>
<dbReference type="SUPFAM" id="SSF51905">
    <property type="entry name" value="FAD/NAD(P)-binding domain"/>
    <property type="match status" value="1"/>
</dbReference>